<protein>
    <submittedName>
        <fullName evidence="3">GNAT family N-acetyltransferase</fullName>
    </submittedName>
</protein>
<dbReference type="RefSeq" id="WP_157388015.1">
    <property type="nucleotide sequence ID" value="NZ_WRPP01000002.1"/>
</dbReference>
<sequence>MTSELMADWQSRTIDGIRTRRAVESDWAALRQRYARAFGGVKTHDFEAWKRQFRLEDIAIVEDTGGAGDPRLVGTAAILRSTVTVPGGAQLSVAACAQGMVATTHQKRGIYAKVQAELMAIAMETAADVFAAMPGPGGSYAYVGVTTHTRRLRIDRARAKLRVSEPDPSTVREAGFDESVDELRRIYARWQRLTPGALDRGESWWPSSISPHAFVIVHPDGYVVYELTGNTVLVKDFCAVTVAAHRELLRCLLGQGEYAEILMDTAVDDPTPLLLEDSRAAATTGIEAGVWGWILNLPKAVAVREFRADFHGVIEIADPWGLSSGTYRLDVTGGHGTWTPAGGAAPDLRIGPLELTTAYFGAHTVGELERAGRVEELTPDAVAALDRALTPARKPFNTTPF</sequence>
<keyword evidence="3" id="KW-0808">Transferase</keyword>
<gene>
    <name evidence="3" type="ORF">GPX89_15030</name>
</gene>
<dbReference type="InterPro" id="IPR025559">
    <property type="entry name" value="Eis_dom"/>
</dbReference>
<dbReference type="SUPFAM" id="SSF55718">
    <property type="entry name" value="SCP-like"/>
    <property type="match status" value="1"/>
</dbReference>
<dbReference type="InterPro" id="IPR051554">
    <property type="entry name" value="Acetyltransferase_Eis"/>
</dbReference>
<dbReference type="PANTHER" id="PTHR37817">
    <property type="entry name" value="N-ACETYLTRANSFERASE EIS"/>
    <property type="match status" value="1"/>
</dbReference>
<dbReference type="Pfam" id="PF13530">
    <property type="entry name" value="SCP2_2"/>
    <property type="match status" value="1"/>
</dbReference>
<dbReference type="InterPro" id="IPR041380">
    <property type="entry name" value="Acetyltransf_17"/>
</dbReference>
<dbReference type="Gene3D" id="3.40.630.30">
    <property type="match status" value="2"/>
</dbReference>
<evidence type="ECO:0000313" key="4">
    <source>
        <dbReference type="Proteomes" id="UP000466794"/>
    </source>
</evidence>
<reference evidence="3 4" key="1">
    <citation type="submission" date="2019-12" db="EMBL/GenBank/DDBJ databases">
        <title>Nocardia sp. nov. ET3-3 isolated from soil.</title>
        <authorList>
            <person name="Kanchanasin P."/>
            <person name="Tanasupawat S."/>
            <person name="Yuki M."/>
            <person name="Kudo T."/>
        </authorList>
    </citation>
    <scope>NUCLEOTIDE SEQUENCE [LARGE SCALE GENOMIC DNA]</scope>
    <source>
        <strain evidence="3 4">ET3-3</strain>
    </source>
</reference>
<dbReference type="Pfam" id="PF17668">
    <property type="entry name" value="Acetyltransf_17"/>
    <property type="match status" value="1"/>
</dbReference>
<dbReference type="PANTHER" id="PTHR37817:SF1">
    <property type="entry name" value="N-ACETYLTRANSFERASE EIS"/>
    <property type="match status" value="1"/>
</dbReference>
<dbReference type="GO" id="GO:0034069">
    <property type="term" value="F:aminoglycoside N-acetyltransferase activity"/>
    <property type="evidence" value="ECO:0007669"/>
    <property type="project" value="TreeGrafter"/>
</dbReference>
<feature type="domain" description="Eis-like acetyltransferase" evidence="2">
    <location>
        <begin position="196"/>
        <end position="284"/>
    </location>
</feature>
<dbReference type="SUPFAM" id="SSF55729">
    <property type="entry name" value="Acyl-CoA N-acyltransferases (Nat)"/>
    <property type="match status" value="1"/>
</dbReference>
<evidence type="ECO:0000313" key="3">
    <source>
        <dbReference type="EMBL" id="MVU78556.1"/>
    </source>
</evidence>
<feature type="domain" description="Enhanced intracellular survival protein" evidence="1">
    <location>
        <begin position="298"/>
        <end position="396"/>
    </location>
</feature>
<keyword evidence="4" id="KW-1185">Reference proteome</keyword>
<dbReference type="Gene3D" id="3.30.1050.10">
    <property type="entry name" value="SCP2 sterol-binding domain"/>
    <property type="match status" value="1"/>
</dbReference>
<dbReference type="AlphaFoldDB" id="A0A7K1UVY7"/>
<evidence type="ECO:0000259" key="1">
    <source>
        <dbReference type="Pfam" id="PF13530"/>
    </source>
</evidence>
<dbReference type="EMBL" id="WRPP01000002">
    <property type="protein sequence ID" value="MVU78556.1"/>
    <property type="molecule type" value="Genomic_DNA"/>
</dbReference>
<dbReference type="Proteomes" id="UP000466794">
    <property type="component" value="Unassembled WGS sequence"/>
</dbReference>
<organism evidence="3 4">
    <name type="scientific">Nocardia terrae</name>
    <dbReference type="NCBI Taxonomy" id="2675851"/>
    <lineage>
        <taxon>Bacteria</taxon>
        <taxon>Bacillati</taxon>
        <taxon>Actinomycetota</taxon>
        <taxon>Actinomycetes</taxon>
        <taxon>Mycobacteriales</taxon>
        <taxon>Nocardiaceae</taxon>
        <taxon>Nocardia</taxon>
    </lineage>
</organism>
<dbReference type="InterPro" id="IPR036527">
    <property type="entry name" value="SCP2_sterol-bd_dom_sf"/>
</dbReference>
<name>A0A7K1UVY7_9NOCA</name>
<dbReference type="InterPro" id="IPR016181">
    <property type="entry name" value="Acyl_CoA_acyltransferase"/>
</dbReference>
<comment type="caution">
    <text evidence="3">The sequence shown here is derived from an EMBL/GenBank/DDBJ whole genome shotgun (WGS) entry which is preliminary data.</text>
</comment>
<accession>A0A7K1UVY7</accession>
<evidence type="ECO:0000259" key="2">
    <source>
        <dbReference type="Pfam" id="PF17668"/>
    </source>
</evidence>
<dbReference type="Pfam" id="PF13527">
    <property type="entry name" value="Acetyltransf_9"/>
    <property type="match status" value="1"/>
</dbReference>
<proteinExistence type="predicted"/>
<dbReference type="GO" id="GO:0030649">
    <property type="term" value="P:aminoglycoside antibiotic catabolic process"/>
    <property type="evidence" value="ECO:0007669"/>
    <property type="project" value="TreeGrafter"/>
</dbReference>